<dbReference type="PANTHER" id="PTHR43281">
    <property type="entry name" value="FARNESYL DIPHOSPHATE SYNTHASE"/>
    <property type="match status" value="1"/>
</dbReference>
<dbReference type="GO" id="GO:0046872">
    <property type="term" value="F:metal ion binding"/>
    <property type="evidence" value="ECO:0007669"/>
    <property type="project" value="UniProtKB-KW"/>
</dbReference>
<dbReference type="FunFam" id="1.10.600.10:FF:000001">
    <property type="entry name" value="Geranylgeranyl diphosphate synthase"/>
    <property type="match status" value="1"/>
</dbReference>
<dbReference type="PANTHER" id="PTHR43281:SF1">
    <property type="entry name" value="FARNESYL DIPHOSPHATE SYNTHASE"/>
    <property type="match status" value="1"/>
</dbReference>
<dbReference type="NCBIfam" id="NF045485">
    <property type="entry name" value="FPPsyn"/>
    <property type="match status" value="1"/>
</dbReference>
<dbReference type="Gene3D" id="1.10.600.10">
    <property type="entry name" value="Farnesyl Diphosphate Synthase"/>
    <property type="match status" value="1"/>
</dbReference>
<evidence type="ECO:0000256" key="4">
    <source>
        <dbReference type="ARBA" id="ARBA00022723"/>
    </source>
</evidence>
<dbReference type="Pfam" id="PF00348">
    <property type="entry name" value="polyprenyl_synt"/>
    <property type="match status" value="1"/>
</dbReference>
<feature type="region of interest" description="Disordered" evidence="8">
    <location>
        <begin position="1"/>
        <end position="25"/>
    </location>
</feature>
<dbReference type="KEGG" id="ggr:HKW67_05015"/>
<comment type="cofactor">
    <cofactor evidence="1">
        <name>Mg(2+)</name>
        <dbReference type="ChEBI" id="CHEBI:18420"/>
    </cofactor>
</comment>
<dbReference type="InterPro" id="IPR008949">
    <property type="entry name" value="Isoprenoid_synthase_dom_sf"/>
</dbReference>
<dbReference type="AlphaFoldDB" id="A0A6M4IRP7"/>
<dbReference type="EMBL" id="CP053085">
    <property type="protein sequence ID" value="QJR34921.1"/>
    <property type="molecule type" value="Genomic_DNA"/>
</dbReference>
<evidence type="ECO:0000256" key="6">
    <source>
        <dbReference type="ARBA" id="ARBA00023229"/>
    </source>
</evidence>
<protein>
    <submittedName>
        <fullName evidence="9">Polyprenyl synthetase family protein</fullName>
    </submittedName>
</protein>
<organism evidence="9 10">
    <name type="scientific">Gemmatimonas groenlandica</name>
    <dbReference type="NCBI Taxonomy" id="2732249"/>
    <lineage>
        <taxon>Bacteria</taxon>
        <taxon>Pseudomonadati</taxon>
        <taxon>Gemmatimonadota</taxon>
        <taxon>Gemmatimonadia</taxon>
        <taxon>Gemmatimonadales</taxon>
        <taxon>Gemmatimonadaceae</taxon>
        <taxon>Gemmatimonas</taxon>
    </lineage>
</organism>
<evidence type="ECO:0000256" key="2">
    <source>
        <dbReference type="ARBA" id="ARBA00006706"/>
    </source>
</evidence>
<reference evidence="9 10" key="1">
    <citation type="submission" date="2020-05" db="EMBL/GenBank/DDBJ databases">
        <title>Complete genome sequence of Gemmatimonas greenlandica TET16.</title>
        <authorList>
            <person name="Zeng Y."/>
        </authorList>
    </citation>
    <scope>NUCLEOTIDE SEQUENCE [LARGE SCALE GENOMIC DNA]</scope>
    <source>
        <strain evidence="9 10">TET16</strain>
    </source>
</reference>
<comment type="similarity">
    <text evidence="2 7">Belongs to the FPP/GGPP synthase family.</text>
</comment>
<dbReference type="PROSITE" id="PS00444">
    <property type="entry name" value="POLYPRENYL_SYNTHASE_2"/>
    <property type="match status" value="1"/>
</dbReference>
<name>A0A6M4IRP7_9BACT</name>
<evidence type="ECO:0000313" key="10">
    <source>
        <dbReference type="Proteomes" id="UP000500938"/>
    </source>
</evidence>
<keyword evidence="4" id="KW-0479">Metal-binding</keyword>
<evidence type="ECO:0000256" key="5">
    <source>
        <dbReference type="ARBA" id="ARBA00022842"/>
    </source>
</evidence>
<dbReference type="InterPro" id="IPR033749">
    <property type="entry name" value="Polyprenyl_synt_CS"/>
</dbReference>
<dbReference type="InterPro" id="IPR053378">
    <property type="entry name" value="Prenyl_diphosphate_synthase"/>
</dbReference>
<evidence type="ECO:0000256" key="7">
    <source>
        <dbReference type="RuleBase" id="RU004466"/>
    </source>
</evidence>
<dbReference type="CDD" id="cd00685">
    <property type="entry name" value="Trans_IPPS_HT"/>
    <property type="match status" value="1"/>
</dbReference>
<dbReference type="RefSeq" id="WP_171224348.1">
    <property type="nucleotide sequence ID" value="NZ_CP053085.1"/>
</dbReference>
<sequence>MGRSRSSSWATDAMTPVGTSTETSAPSFATERAAVQQALDAFCARWLGDIAPLTAEAIRYSLLGEGKRLRAILLMEAYRACGGTGDARDLAASVEVVHAYSLVHDDLPCMDDDDVRRGRPTVHRVYGVPVATAAGLAMVPMAARSAWHASKAMGLSDAVSGDIVRDLMDASGAGGMIGGQLLDLEAEGVHLTLEALERVHRLKTGALIMASVTLGARAALASESRRRALAQYGAAIGLAFQIADDVLDITATTDQLGKTAGRDIALHKSTYPALLGVDGAIERAVALVEEACRALADEGLLTPTLDQLARYIVERRS</sequence>
<gene>
    <name evidence="9" type="ORF">HKW67_05015</name>
</gene>
<evidence type="ECO:0000313" key="9">
    <source>
        <dbReference type="EMBL" id="QJR34921.1"/>
    </source>
</evidence>
<dbReference type="InterPro" id="IPR000092">
    <property type="entry name" value="Polyprenyl_synt"/>
</dbReference>
<keyword evidence="6" id="KW-0414">Isoprene biosynthesis</keyword>
<dbReference type="SUPFAM" id="SSF48576">
    <property type="entry name" value="Terpenoid synthases"/>
    <property type="match status" value="1"/>
</dbReference>
<dbReference type="GO" id="GO:0004659">
    <property type="term" value="F:prenyltransferase activity"/>
    <property type="evidence" value="ECO:0007669"/>
    <property type="project" value="InterPro"/>
</dbReference>
<evidence type="ECO:0000256" key="3">
    <source>
        <dbReference type="ARBA" id="ARBA00022679"/>
    </source>
</evidence>
<dbReference type="PROSITE" id="PS00723">
    <property type="entry name" value="POLYPRENYL_SYNTHASE_1"/>
    <property type="match status" value="1"/>
</dbReference>
<keyword evidence="3 7" id="KW-0808">Transferase</keyword>
<proteinExistence type="inferred from homology"/>
<dbReference type="SFLD" id="SFLDS00005">
    <property type="entry name" value="Isoprenoid_Synthase_Type_I"/>
    <property type="match status" value="1"/>
</dbReference>
<evidence type="ECO:0000256" key="8">
    <source>
        <dbReference type="SAM" id="MobiDB-lite"/>
    </source>
</evidence>
<keyword evidence="5" id="KW-0460">Magnesium</keyword>
<dbReference type="GO" id="GO:0005737">
    <property type="term" value="C:cytoplasm"/>
    <property type="evidence" value="ECO:0007669"/>
    <property type="project" value="UniProtKB-ARBA"/>
</dbReference>
<dbReference type="Proteomes" id="UP000500938">
    <property type="component" value="Chromosome"/>
</dbReference>
<feature type="compositionally biased region" description="Polar residues" evidence="8">
    <location>
        <begin position="1"/>
        <end position="10"/>
    </location>
</feature>
<accession>A0A6M4IRP7</accession>
<dbReference type="GO" id="GO:0016114">
    <property type="term" value="P:terpenoid biosynthetic process"/>
    <property type="evidence" value="ECO:0007669"/>
    <property type="project" value="UniProtKB-ARBA"/>
</dbReference>
<evidence type="ECO:0000256" key="1">
    <source>
        <dbReference type="ARBA" id="ARBA00001946"/>
    </source>
</evidence>
<keyword evidence="10" id="KW-1185">Reference proteome</keyword>
<dbReference type="SFLD" id="SFLDG01017">
    <property type="entry name" value="Polyprenyl_Transferase_Like"/>
    <property type="match status" value="1"/>
</dbReference>